<dbReference type="GO" id="GO:0016787">
    <property type="term" value="F:hydrolase activity"/>
    <property type="evidence" value="ECO:0007669"/>
    <property type="project" value="UniProtKB-KW"/>
</dbReference>
<dbReference type="PANTHER" id="PTHR43611:SF3">
    <property type="entry name" value="FLAVIN MONONUCLEOTIDE HYDROLASE 1, CHLOROPLATIC"/>
    <property type="match status" value="1"/>
</dbReference>
<dbReference type="SUPFAM" id="SSF56784">
    <property type="entry name" value="HAD-like"/>
    <property type="match status" value="1"/>
</dbReference>
<name>A0A1T5BXE4_9BACT</name>
<dbReference type="Proteomes" id="UP000190852">
    <property type="component" value="Unassembled WGS sequence"/>
</dbReference>
<accession>A0A1T5BXE4</accession>
<dbReference type="EMBL" id="FUYQ01000009">
    <property type="protein sequence ID" value="SKB51865.1"/>
    <property type="molecule type" value="Genomic_DNA"/>
</dbReference>
<dbReference type="InterPro" id="IPR006439">
    <property type="entry name" value="HAD-SF_hydro_IA"/>
</dbReference>
<dbReference type="InterPro" id="IPR036412">
    <property type="entry name" value="HAD-like_sf"/>
</dbReference>
<dbReference type="CDD" id="cd02603">
    <property type="entry name" value="HAD_sEH-N_like"/>
    <property type="match status" value="1"/>
</dbReference>
<dbReference type="NCBIfam" id="TIGR01509">
    <property type="entry name" value="HAD-SF-IA-v3"/>
    <property type="match status" value="1"/>
</dbReference>
<protein>
    <submittedName>
        <fullName evidence="1">Putative hydrolase of the HAD superfamily</fullName>
    </submittedName>
</protein>
<dbReference type="SFLD" id="SFLDG01129">
    <property type="entry name" value="C1.5:_HAD__Beta-PGM__Phosphata"/>
    <property type="match status" value="1"/>
</dbReference>
<evidence type="ECO:0000313" key="1">
    <source>
        <dbReference type="EMBL" id="SKB51865.1"/>
    </source>
</evidence>
<organism evidence="1 2">
    <name type="scientific">Parabacteroides chartae</name>
    <dbReference type="NCBI Taxonomy" id="1037355"/>
    <lineage>
        <taxon>Bacteria</taxon>
        <taxon>Pseudomonadati</taxon>
        <taxon>Bacteroidota</taxon>
        <taxon>Bacteroidia</taxon>
        <taxon>Bacteroidales</taxon>
        <taxon>Tannerellaceae</taxon>
        <taxon>Parabacteroides</taxon>
    </lineage>
</organism>
<evidence type="ECO:0000313" key="2">
    <source>
        <dbReference type="Proteomes" id="UP000190852"/>
    </source>
</evidence>
<dbReference type="AlphaFoldDB" id="A0A1T5BXE4"/>
<dbReference type="InterPro" id="IPR023198">
    <property type="entry name" value="PGP-like_dom2"/>
</dbReference>
<sequence>MKNIKNLLIDMGGVLIDLDRPRCIASFENIGISDIRSLITTTYLQEGLFMKIEEGSITPDQFRDGIRKLSNQPLSDQQIDDAWISMLDHMPPARLELLLELRKKYNVMLLSNTNAIHWDWICRNRFSWNGHTPSDYFHTCYLSYQLGMLKPYPDIFNHVVKDAGILPAETLLIDDAVPNCETAASLGFKTYTPKEFEDWSHLFS</sequence>
<dbReference type="InterPro" id="IPR023214">
    <property type="entry name" value="HAD_sf"/>
</dbReference>
<dbReference type="Gene3D" id="3.40.50.1000">
    <property type="entry name" value="HAD superfamily/HAD-like"/>
    <property type="match status" value="1"/>
</dbReference>
<keyword evidence="2" id="KW-1185">Reference proteome</keyword>
<reference evidence="2" key="1">
    <citation type="submission" date="2017-02" db="EMBL/GenBank/DDBJ databases">
        <authorList>
            <person name="Varghese N."/>
            <person name="Submissions S."/>
        </authorList>
    </citation>
    <scope>NUCLEOTIDE SEQUENCE [LARGE SCALE GENOMIC DNA]</scope>
    <source>
        <strain evidence="2">DSM 24967</strain>
    </source>
</reference>
<dbReference type="SFLD" id="SFLDS00003">
    <property type="entry name" value="Haloacid_Dehalogenase"/>
    <property type="match status" value="1"/>
</dbReference>
<keyword evidence="1" id="KW-0378">Hydrolase</keyword>
<dbReference type="Gene3D" id="1.10.150.240">
    <property type="entry name" value="Putative phosphatase, domain 2"/>
    <property type="match status" value="1"/>
</dbReference>
<dbReference type="RefSeq" id="WP_079683123.1">
    <property type="nucleotide sequence ID" value="NZ_FUYQ01000009.1"/>
</dbReference>
<gene>
    <name evidence="1" type="ORF">SAMN05660349_01543</name>
</gene>
<proteinExistence type="predicted"/>
<dbReference type="Pfam" id="PF00702">
    <property type="entry name" value="Hydrolase"/>
    <property type="match status" value="1"/>
</dbReference>
<dbReference type="PANTHER" id="PTHR43611">
    <property type="entry name" value="ALPHA-D-GLUCOSE 1-PHOSPHATE PHOSPHATASE"/>
    <property type="match status" value="1"/>
</dbReference>